<proteinExistence type="predicted"/>
<evidence type="ECO:0000313" key="2">
    <source>
        <dbReference type="Proteomes" id="UP000093309"/>
    </source>
</evidence>
<dbReference type="Proteomes" id="UP000093309">
    <property type="component" value="Unassembled WGS sequence"/>
</dbReference>
<name>A0A1C1A9F8_9BACL</name>
<protein>
    <recommendedName>
        <fullName evidence="3">DUF4177 domain-containing protein</fullName>
    </recommendedName>
</protein>
<dbReference type="OrthoDB" id="1739894at2"/>
<dbReference type="InterPro" id="IPR025234">
    <property type="entry name" value="YjzH-like"/>
</dbReference>
<keyword evidence="2" id="KW-1185">Reference proteome</keyword>
<dbReference type="Pfam" id="PF13783">
    <property type="entry name" value="DUF4177"/>
    <property type="match status" value="1"/>
</dbReference>
<dbReference type="EMBL" id="LYPC01000001">
    <property type="protein sequence ID" value="OCT17258.1"/>
    <property type="molecule type" value="Genomic_DNA"/>
</dbReference>
<gene>
    <name evidence="1" type="ORF">A8709_27395</name>
</gene>
<organism evidence="1 2">
    <name type="scientific">Paenibacillus pectinilyticus</name>
    <dbReference type="NCBI Taxonomy" id="512399"/>
    <lineage>
        <taxon>Bacteria</taxon>
        <taxon>Bacillati</taxon>
        <taxon>Bacillota</taxon>
        <taxon>Bacilli</taxon>
        <taxon>Bacillales</taxon>
        <taxon>Paenibacillaceae</taxon>
        <taxon>Paenibacillus</taxon>
    </lineage>
</organism>
<dbReference type="STRING" id="512399.A8709_27395"/>
<reference evidence="2" key="1">
    <citation type="submission" date="2016-05" db="EMBL/GenBank/DDBJ databases">
        <title>Paenibacillus oryzae. sp. nov., isolated from the rice root.</title>
        <authorList>
            <person name="Zhang J."/>
            <person name="Zhang X."/>
        </authorList>
    </citation>
    <scope>NUCLEOTIDE SEQUENCE [LARGE SCALE GENOMIC DNA]</scope>
    <source>
        <strain evidence="2">KCTC13222</strain>
    </source>
</reference>
<evidence type="ECO:0008006" key="3">
    <source>
        <dbReference type="Google" id="ProtNLM"/>
    </source>
</evidence>
<dbReference type="AlphaFoldDB" id="A0A1C1A9F8"/>
<sequence>MINLSQYEYKYVETSLGGFFSSATHRETIDEHAKDGWRLVQVLPTHYNGQGKPTDYEIIFERVVQ</sequence>
<evidence type="ECO:0000313" key="1">
    <source>
        <dbReference type="EMBL" id="OCT17258.1"/>
    </source>
</evidence>
<dbReference type="RefSeq" id="WP_065850203.1">
    <property type="nucleotide sequence ID" value="NZ_LYPC01000001.1"/>
</dbReference>
<accession>A0A1C1A9F8</accession>
<comment type="caution">
    <text evidence="1">The sequence shown here is derived from an EMBL/GenBank/DDBJ whole genome shotgun (WGS) entry which is preliminary data.</text>
</comment>